<dbReference type="PANTHER" id="PTHR45586">
    <property type="entry name" value="TPR REPEAT-CONTAINING PROTEIN PA4667"/>
    <property type="match status" value="1"/>
</dbReference>
<gene>
    <name evidence="4" type="ORF">SOIL9_20930</name>
</gene>
<dbReference type="RefSeq" id="WP_162670019.1">
    <property type="nucleotide sequence ID" value="NZ_LR593886.1"/>
</dbReference>
<dbReference type="AlphaFoldDB" id="A0A6P2D2V9"/>
<evidence type="ECO:0000313" key="4">
    <source>
        <dbReference type="EMBL" id="VTR95621.1"/>
    </source>
</evidence>
<keyword evidence="5" id="KW-1185">Reference proteome</keyword>
<dbReference type="GO" id="GO:0016740">
    <property type="term" value="F:transferase activity"/>
    <property type="evidence" value="ECO:0007669"/>
    <property type="project" value="UniProtKB-KW"/>
</dbReference>
<reference evidence="4 5" key="1">
    <citation type="submission" date="2019-05" db="EMBL/GenBank/DDBJ databases">
        <authorList>
            <consortium name="Science for Life Laboratories"/>
        </authorList>
    </citation>
    <scope>NUCLEOTIDE SEQUENCE [LARGE SCALE GENOMIC DNA]</scope>
    <source>
        <strain evidence="4">Soil9</strain>
    </source>
</reference>
<dbReference type="KEGG" id="gms:SOIL9_20930"/>
<dbReference type="Gene3D" id="1.25.40.10">
    <property type="entry name" value="Tetratricopeptide repeat domain"/>
    <property type="match status" value="2"/>
</dbReference>
<feature type="repeat" description="TPR" evidence="3">
    <location>
        <begin position="249"/>
        <end position="282"/>
    </location>
</feature>
<dbReference type="Pfam" id="PF13432">
    <property type="entry name" value="TPR_16"/>
    <property type="match status" value="2"/>
</dbReference>
<dbReference type="SUPFAM" id="SSF48452">
    <property type="entry name" value="TPR-like"/>
    <property type="match status" value="2"/>
</dbReference>
<keyword evidence="1" id="KW-0677">Repeat</keyword>
<dbReference type="InterPro" id="IPR051012">
    <property type="entry name" value="CellSynth/LPSAsmb/PSIAsmb"/>
</dbReference>
<name>A0A6P2D2V9_9BACT</name>
<accession>A0A6P2D2V9</accession>
<feature type="repeat" description="TPR" evidence="3">
    <location>
        <begin position="367"/>
        <end position="400"/>
    </location>
</feature>
<dbReference type="EMBL" id="LR593886">
    <property type="protein sequence ID" value="VTR95621.1"/>
    <property type="molecule type" value="Genomic_DNA"/>
</dbReference>
<evidence type="ECO:0000313" key="5">
    <source>
        <dbReference type="Proteomes" id="UP000464178"/>
    </source>
</evidence>
<dbReference type="Pfam" id="PF13181">
    <property type="entry name" value="TPR_8"/>
    <property type="match status" value="1"/>
</dbReference>
<keyword evidence="2 3" id="KW-0802">TPR repeat</keyword>
<organism evidence="4 5">
    <name type="scientific">Gemmata massiliana</name>
    <dbReference type="NCBI Taxonomy" id="1210884"/>
    <lineage>
        <taxon>Bacteria</taxon>
        <taxon>Pseudomonadati</taxon>
        <taxon>Planctomycetota</taxon>
        <taxon>Planctomycetia</taxon>
        <taxon>Gemmatales</taxon>
        <taxon>Gemmataceae</taxon>
        <taxon>Gemmata</taxon>
    </lineage>
</organism>
<evidence type="ECO:0000256" key="2">
    <source>
        <dbReference type="ARBA" id="ARBA00022803"/>
    </source>
</evidence>
<dbReference type="InterPro" id="IPR019734">
    <property type="entry name" value="TPR_rpt"/>
</dbReference>
<proteinExistence type="predicted"/>
<protein>
    <recommendedName>
        <fullName evidence="6">Tetratricopeptide repeat protein</fullName>
    </recommendedName>
</protein>
<dbReference type="InterPro" id="IPR011990">
    <property type="entry name" value="TPR-like_helical_dom_sf"/>
</dbReference>
<evidence type="ECO:0000256" key="3">
    <source>
        <dbReference type="PROSITE-ProRule" id="PRU00339"/>
    </source>
</evidence>
<keyword evidence="4" id="KW-0808">Transferase</keyword>
<dbReference type="SMART" id="SM00028">
    <property type="entry name" value="TPR"/>
    <property type="match status" value="6"/>
</dbReference>
<dbReference type="Proteomes" id="UP000464178">
    <property type="component" value="Chromosome"/>
</dbReference>
<evidence type="ECO:0008006" key="6">
    <source>
        <dbReference type="Google" id="ProtNLM"/>
    </source>
</evidence>
<sequence>MSAISAKVTARVQRHPLLALSVLLGAVALLCWAGYRGTRYYEAQSHYQSALELVERHDWKTALEHLTEAQLLTPSDPAPHLLAARAERRLEHLDVAKRHLDTSERLQGSETQAVKIERALIRIHEGALAEVEEFLRGCVQQDDPNSVEILDILAAGLEISYRDAEAQRCLDDLLRRQPDHFDALVRRGRTAKSMGWFEDAVLYYEKALTVRPDVDSVRLALAEIQVVLGQFERAKGHFEQLRERQPKNASVTFGLARCAAGTGANEQALQLFNQLLAANPNDWMVLTERGWLATQLNRPQDGEADLRRADALAPPHVPPTQLVNCLRLLGKTDEARKYQEKIDRIQSDNKRAAELGGLIREKAPDDPEPRYELGQILLRQGKARDAVHWFETALAKDPAHRKTHEALIEFYQSVRAVDRAEYHRRALQGLPATASH</sequence>
<evidence type="ECO:0000256" key="1">
    <source>
        <dbReference type="ARBA" id="ARBA00022737"/>
    </source>
</evidence>
<feature type="repeat" description="TPR" evidence="3">
    <location>
        <begin position="181"/>
        <end position="214"/>
    </location>
</feature>
<dbReference type="PANTHER" id="PTHR45586:SF1">
    <property type="entry name" value="LIPOPOLYSACCHARIDE ASSEMBLY PROTEIN B"/>
    <property type="match status" value="1"/>
</dbReference>
<dbReference type="PROSITE" id="PS50005">
    <property type="entry name" value="TPR"/>
    <property type="match status" value="3"/>
</dbReference>